<dbReference type="Proteomes" id="UP001160148">
    <property type="component" value="Unassembled WGS sequence"/>
</dbReference>
<gene>
    <name evidence="3" type="ORF">MEUPH1_LOCUS14056</name>
</gene>
<feature type="domain" description="PiggyBac transposable element-derived protein" evidence="2">
    <location>
        <begin position="5"/>
        <end position="122"/>
    </location>
</feature>
<dbReference type="Pfam" id="PF13842">
    <property type="entry name" value="zf-Tnp_2"/>
    <property type="match status" value="1"/>
</dbReference>
<keyword evidence="4" id="KW-1185">Reference proteome</keyword>
<organism evidence="3 4">
    <name type="scientific">Macrosiphum euphorbiae</name>
    <name type="common">potato aphid</name>
    <dbReference type="NCBI Taxonomy" id="13131"/>
    <lineage>
        <taxon>Eukaryota</taxon>
        <taxon>Metazoa</taxon>
        <taxon>Ecdysozoa</taxon>
        <taxon>Arthropoda</taxon>
        <taxon>Hexapoda</taxon>
        <taxon>Insecta</taxon>
        <taxon>Pterygota</taxon>
        <taxon>Neoptera</taxon>
        <taxon>Paraneoptera</taxon>
        <taxon>Hemiptera</taxon>
        <taxon>Sternorrhyncha</taxon>
        <taxon>Aphidomorpha</taxon>
        <taxon>Aphidoidea</taxon>
        <taxon>Aphididae</taxon>
        <taxon>Macrosiphini</taxon>
        <taxon>Macrosiphum</taxon>
    </lineage>
</organism>
<dbReference type="InterPro" id="IPR029526">
    <property type="entry name" value="PGBD"/>
</dbReference>
<proteinExistence type="predicted"/>
<dbReference type="Pfam" id="PF13843">
    <property type="entry name" value="DDE_Tnp_1_7"/>
    <property type="match status" value="1"/>
</dbReference>
<sequence length="215" mass="24783">MLYPTSPTLLKYLSSKKVGACGTVKANRKGMPNLCKQLKRGECKLAITKKSKILACKWKDKRDVLMLSTIHKHQMKNINKNDKLQTKPNCILDYNTNMGLVDKTDMMMSFNGTIRKSVKCYRLQLINQILEKHSRERFNSPGRKSTNDNPTRLAARHFPSIITSTGTTKNVQKNVHSHTLLTQKTRKDTRYECKECNKPLCLTPCFEAYHTKKKY</sequence>
<comment type="caution">
    <text evidence="3">The sequence shown here is derived from an EMBL/GenBank/DDBJ whole genome shotgun (WGS) entry which is preliminary data.</text>
</comment>
<dbReference type="EMBL" id="CARXXK010000002">
    <property type="protein sequence ID" value="CAI6358551.1"/>
    <property type="molecule type" value="Genomic_DNA"/>
</dbReference>
<dbReference type="PANTHER" id="PTHR46599:SF3">
    <property type="entry name" value="PIGGYBAC TRANSPOSABLE ELEMENT-DERIVED PROTEIN 4"/>
    <property type="match status" value="1"/>
</dbReference>
<reference evidence="3 4" key="1">
    <citation type="submission" date="2023-01" db="EMBL/GenBank/DDBJ databases">
        <authorList>
            <person name="Whitehead M."/>
        </authorList>
    </citation>
    <scope>NUCLEOTIDE SEQUENCE [LARGE SCALE GENOMIC DNA]</scope>
</reference>
<dbReference type="PANTHER" id="PTHR46599">
    <property type="entry name" value="PIGGYBAC TRANSPOSABLE ELEMENT-DERIVED PROTEIN 4"/>
    <property type="match status" value="1"/>
</dbReference>
<feature type="domain" description="PiggyBac transposable element-derived protein 4 C-terminal zinc-finger" evidence="1">
    <location>
        <begin position="184"/>
        <end position="210"/>
    </location>
</feature>
<evidence type="ECO:0000313" key="4">
    <source>
        <dbReference type="Proteomes" id="UP001160148"/>
    </source>
</evidence>
<dbReference type="AlphaFoldDB" id="A0AAV0WSB9"/>
<evidence type="ECO:0000313" key="3">
    <source>
        <dbReference type="EMBL" id="CAI6358551.1"/>
    </source>
</evidence>
<evidence type="ECO:0008006" key="5">
    <source>
        <dbReference type="Google" id="ProtNLM"/>
    </source>
</evidence>
<name>A0AAV0WSB9_9HEMI</name>
<evidence type="ECO:0000259" key="2">
    <source>
        <dbReference type="Pfam" id="PF13843"/>
    </source>
</evidence>
<accession>A0AAV0WSB9</accession>
<dbReference type="InterPro" id="IPR032718">
    <property type="entry name" value="PGBD4_Znf_C"/>
</dbReference>
<evidence type="ECO:0000259" key="1">
    <source>
        <dbReference type="Pfam" id="PF13842"/>
    </source>
</evidence>
<protein>
    <recommendedName>
        <fullName evidence="5">PiggyBac transposable element-derived protein 4</fullName>
    </recommendedName>
</protein>